<dbReference type="InterPro" id="IPR011044">
    <property type="entry name" value="Quino_amine_DH_bsu"/>
</dbReference>
<dbReference type="Proteomes" id="UP000545286">
    <property type="component" value="Unassembled WGS sequence"/>
</dbReference>
<keyword evidence="2" id="KW-0238">DNA-binding</keyword>
<accession>A0A7W4YGM5</accession>
<dbReference type="SUPFAM" id="SSF50969">
    <property type="entry name" value="YVTN repeat-like/Quinoprotein amine dehydrogenase"/>
    <property type="match status" value="1"/>
</dbReference>
<keyword evidence="3" id="KW-1185">Reference proteome</keyword>
<protein>
    <submittedName>
        <fullName evidence="2">DNA-binding beta-propeller fold protein YncE</fullName>
    </submittedName>
</protein>
<gene>
    <name evidence="2" type="ORF">FHX72_002994</name>
</gene>
<reference evidence="2 3" key="1">
    <citation type="submission" date="2020-08" db="EMBL/GenBank/DDBJ databases">
        <title>Sequencing the genomes of 1000 actinobacteria strains.</title>
        <authorList>
            <person name="Klenk H.-P."/>
        </authorList>
    </citation>
    <scope>NUCLEOTIDE SEQUENCE [LARGE SCALE GENOMIC DNA]</scope>
    <source>
        <strain evidence="2 3">DSM 20419</strain>
    </source>
</reference>
<dbReference type="GO" id="GO:0003677">
    <property type="term" value="F:DNA binding"/>
    <property type="evidence" value="ECO:0007669"/>
    <property type="project" value="UniProtKB-KW"/>
</dbReference>
<dbReference type="RefSeq" id="WP_183625987.1">
    <property type="nucleotide sequence ID" value="NZ_JACHWJ010000004.1"/>
</dbReference>
<dbReference type="InterPro" id="IPR015943">
    <property type="entry name" value="WD40/YVTN_repeat-like_dom_sf"/>
</dbReference>
<evidence type="ECO:0000313" key="2">
    <source>
        <dbReference type="EMBL" id="MBB2958848.1"/>
    </source>
</evidence>
<dbReference type="EMBL" id="JACHWJ010000004">
    <property type="protein sequence ID" value="MBB2958848.1"/>
    <property type="molecule type" value="Genomic_DNA"/>
</dbReference>
<evidence type="ECO:0000256" key="1">
    <source>
        <dbReference type="SAM" id="MobiDB-lite"/>
    </source>
</evidence>
<name>A0A7W4YGM5_9MICO</name>
<organism evidence="2 3">
    <name type="scientific">Pseudoclavibacter helvolus</name>
    <dbReference type="NCBI Taxonomy" id="255205"/>
    <lineage>
        <taxon>Bacteria</taxon>
        <taxon>Bacillati</taxon>
        <taxon>Actinomycetota</taxon>
        <taxon>Actinomycetes</taxon>
        <taxon>Micrococcales</taxon>
        <taxon>Microbacteriaceae</taxon>
        <taxon>Pseudoclavibacter</taxon>
    </lineage>
</organism>
<feature type="region of interest" description="Disordered" evidence="1">
    <location>
        <begin position="226"/>
        <end position="248"/>
    </location>
</feature>
<sequence length="371" mass="37084">MEGAEELTEAQSSIASIGADGSVHLLNLLTAESTDLGSVADPSWAVSDGRFVFAGAASGPTQIIDTGVWTVPHGDHVHYYRAAPGTAGELAESGPARVSSSEGIATLSYAATGTTVVLDRLSLGQGEMTELTRIASSPHAAAAAPVGGAVVASTVDAAGGVPVLTPYSLDGQALGTGLECPDLSAVHETSLGATFACSDGLLFAAEPDAEAADATPVLTRVEYPATDGAGAAPPTSLDSRPHRPAVAGPAGDGGIWLASSRTQELQFIPTPAPTLTAVAVGDDSNRVIAVDSQGTLLVIDGESGEVTGTQAGLVGTPESAASIHLSVDTSRAYLSGTGSSALHEIDYKDGARVARTLDLPTAPAFAFETGN</sequence>
<dbReference type="Gene3D" id="2.130.10.10">
    <property type="entry name" value="YVTN repeat-like/Quinoprotein amine dehydrogenase"/>
    <property type="match status" value="1"/>
</dbReference>
<evidence type="ECO:0000313" key="3">
    <source>
        <dbReference type="Proteomes" id="UP000545286"/>
    </source>
</evidence>
<dbReference type="AlphaFoldDB" id="A0A7W4YGM5"/>
<comment type="caution">
    <text evidence="2">The sequence shown here is derived from an EMBL/GenBank/DDBJ whole genome shotgun (WGS) entry which is preliminary data.</text>
</comment>
<feature type="compositionally biased region" description="Low complexity" evidence="1">
    <location>
        <begin position="226"/>
        <end position="235"/>
    </location>
</feature>
<proteinExistence type="predicted"/>